<dbReference type="AlphaFoldDB" id="A0A9D5JUF1"/>
<evidence type="ECO:0000256" key="6">
    <source>
        <dbReference type="ARBA" id="ARBA00023136"/>
    </source>
</evidence>
<dbReference type="Proteomes" id="UP000649604">
    <property type="component" value="Unassembled WGS sequence"/>
</dbReference>
<evidence type="ECO:0000256" key="4">
    <source>
        <dbReference type="ARBA" id="ARBA00022692"/>
    </source>
</evidence>
<feature type="transmembrane region" description="Helical" evidence="7">
    <location>
        <begin position="240"/>
        <end position="258"/>
    </location>
</feature>
<keyword evidence="3" id="KW-0997">Cell inner membrane</keyword>
<dbReference type="PIRSF" id="PIRSF006066">
    <property type="entry name" value="HI0050"/>
    <property type="match status" value="1"/>
</dbReference>
<dbReference type="InterPro" id="IPR010656">
    <property type="entry name" value="DctM"/>
</dbReference>
<organism evidence="9 10">
    <name type="scientific">candidate division KSB3 bacterium</name>
    <dbReference type="NCBI Taxonomy" id="2044937"/>
    <lineage>
        <taxon>Bacteria</taxon>
        <taxon>candidate division KSB3</taxon>
    </lineage>
</organism>
<name>A0A9D5JUF1_9BACT</name>
<evidence type="ECO:0000256" key="3">
    <source>
        <dbReference type="ARBA" id="ARBA00022519"/>
    </source>
</evidence>
<feature type="domain" description="TRAP C4-dicarboxylate transport system permease DctM subunit" evidence="8">
    <location>
        <begin position="6"/>
        <end position="414"/>
    </location>
</feature>
<feature type="transmembrane region" description="Helical" evidence="7">
    <location>
        <begin position="166"/>
        <end position="191"/>
    </location>
</feature>
<evidence type="ECO:0000256" key="2">
    <source>
        <dbReference type="ARBA" id="ARBA00022475"/>
    </source>
</evidence>
<keyword evidence="6 7" id="KW-0472">Membrane</keyword>
<feature type="transmembrane region" description="Helical" evidence="7">
    <location>
        <begin position="212"/>
        <end position="234"/>
    </location>
</feature>
<feature type="transmembrane region" description="Helical" evidence="7">
    <location>
        <begin position="100"/>
        <end position="121"/>
    </location>
</feature>
<dbReference type="Pfam" id="PF06808">
    <property type="entry name" value="DctM"/>
    <property type="match status" value="1"/>
</dbReference>
<evidence type="ECO:0000256" key="7">
    <source>
        <dbReference type="SAM" id="Phobius"/>
    </source>
</evidence>
<dbReference type="InterPro" id="IPR004681">
    <property type="entry name" value="TRAP_DctM"/>
</dbReference>
<feature type="transmembrane region" description="Helical" evidence="7">
    <location>
        <begin position="133"/>
        <end position="160"/>
    </location>
</feature>
<accession>A0A9D5JUF1</accession>
<evidence type="ECO:0000256" key="1">
    <source>
        <dbReference type="ARBA" id="ARBA00004429"/>
    </source>
</evidence>
<evidence type="ECO:0000313" key="9">
    <source>
        <dbReference type="EMBL" id="MBD3324452.1"/>
    </source>
</evidence>
<proteinExistence type="predicted"/>
<feature type="transmembrane region" description="Helical" evidence="7">
    <location>
        <begin position="354"/>
        <end position="380"/>
    </location>
</feature>
<keyword evidence="5 7" id="KW-1133">Transmembrane helix</keyword>
<evidence type="ECO:0000259" key="8">
    <source>
        <dbReference type="Pfam" id="PF06808"/>
    </source>
</evidence>
<dbReference type="NCBIfam" id="TIGR00786">
    <property type="entry name" value="dctM"/>
    <property type="match status" value="1"/>
</dbReference>
<feature type="transmembrane region" description="Helical" evidence="7">
    <location>
        <begin position="311"/>
        <end position="342"/>
    </location>
</feature>
<sequence>MVLIGVSLVIFLILGMPIAFTIGFPSILYILVYNPAWLKVVPNRLFSGMNSFVFLAIPFFVMAGEIMGESKITDRIINFTDALVGHVRGGLAQVNVLSSMFFAGISGAALSDVAALGSVFIPAMEKNGYERKFAAAITATSSIQGPIIPPSIIIVVYAAIMGTSVGALFAAGIVPGVLIGLTDCVIVAVKAKKRGYPKRDTPFSFRQVMVSFMRGVPALFLPAIIMGGIIGGVFTPTEAGVVAVFYGLLLGGLFLRSLPPAALIRILRQTVTKTATLFIIVAFANIFSWVLAMENVPQMIEQYIFGWTDNIYLILFIMNIIFLFMGTWLETAASIILLGPVFGPALMNLGVHPVHLGMIMIVNLTIGLITPPFGVCLYAASSISGCHVEDIAKEALPYIVLDITVLFLITYFPDVVLFFPRLFGLI</sequence>
<comment type="caution">
    <text evidence="9">The sequence shown here is derived from an EMBL/GenBank/DDBJ whole genome shotgun (WGS) entry which is preliminary data.</text>
</comment>
<feature type="transmembrane region" description="Helical" evidence="7">
    <location>
        <begin position="6"/>
        <end position="33"/>
    </location>
</feature>
<evidence type="ECO:0000313" key="10">
    <source>
        <dbReference type="Proteomes" id="UP000649604"/>
    </source>
</evidence>
<keyword evidence="4 7" id="KW-0812">Transmembrane</keyword>
<reference evidence="9" key="1">
    <citation type="submission" date="2019-11" db="EMBL/GenBank/DDBJ databases">
        <title>Microbial mats filling the niche in hypersaline microbial mats.</title>
        <authorList>
            <person name="Wong H.L."/>
            <person name="Macleod F.I."/>
            <person name="White R.A. III"/>
            <person name="Burns B.P."/>
        </authorList>
    </citation>
    <scope>NUCLEOTIDE SEQUENCE</scope>
    <source>
        <strain evidence="9">Rbin_158</strain>
    </source>
</reference>
<dbReference type="GO" id="GO:0022857">
    <property type="term" value="F:transmembrane transporter activity"/>
    <property type="evidence" value="ECO:0007669"/>
    <property type="project" value="TreeGrafter"/>
</dbReference>
<dbReference type="PANTHER" id="PTHR33362">
    <property type="entry name" value="SIALIC ACID TRAP TRANSPORTER PERMEASE PROTEIN SIAT-RELATED"/>
    <property type="match status" value="1"/>
</dbReference>
<dbReference type="EMBL" id="WJJP01000238">
    <property type="protein sequence ID" value="MBD3324452.1"/>
    <property type="molecule type" value="Genomic_DNA"/>
</dbReference>
<feature type="transmembrane region" description="Helical" evidence="7">
    <location>
        <begin position="270"/>
        <end position="291"/>
    </location>
</feature>
<feature type="transmembrane region" description="Helical" evidence="7">
    <location>
        <begin position="395"/>
        <end position="419"/>
    </location>
</feature>
<gene>
    <name evidence="9" type="ORF">GF339_07685</name>
</gene>
<protein>
    <submittedName>
        <fullName evidence="9">TRAP transporter large permease subunit</fullName>
    </submittedName>
</protein>
<keyword evidence="2" id="KW-1003">Cell membrane</keyword>
<evidence type="ECO:0000256" key="5">
    <source>
        <dbReference type="ARBA" id="ARBA00022989"/>
    </source>
</evidence>
<dbReference type="GO" id="GO:0005886">
    <property type="term" value="C:plasma membrane"/>
    <property type="evidence" value="ECO:0007669"/>
    <property type="project" value="UniProtKB-SubCell"/>
</dbReference>
<comment type="subcellular location">
    <subcellularLocation>
        <location evidence="1">Cell inner membrane</location>
        <topology evidence="1">Multi-pass membrane protein</topology>
    </subcellularLocation>
</comment>
<feature type="transmembrane region" description="Helical" evidence="7">
    <location>
        <begin position="45"/>
        <end position="63"/>
    </location>
</feature>
<dbReference type="PANTHER" id="PTHR33362:SF2">
    <property type="entry name" value="TRAP TRANSPORTER LARGE PERMEASE PROTEIN"/>
    <property type="match status" value="1"/>
</dbReference>